<evidence type="ECO:0000313" key="3">
    <source>
        <dbReference type="Proteomes" id="UP001328107"/>
    </source>
</evidence>
<feature type="transmembrane region" description="Helical" evidence="1">
    <location>
        <begin position="139"/>
        <end position="157"/>
    </location>
</feature>
<feature type="transmembrane region" description="Helical" evidence="1">
    <location>
        <begin position="83"/>
        <end position="105"/>
    </location>
</feature>
<feature type="transmembrane region" description="Helical" evidence="1">
    <location>
        <begin position="112"/>
        <end position="133"/>
    </location>
</feature>
<feature type="transmembrane region" description="Helical" evidence="1">
    <location>
        <begin position="404"/>
        <end position="425"/>
    </location>
</feature>
<feature type="transmembrane region" description="Helical" evidence="1">
    <location>
        <begin position="228"/>
        <end position="249"/>
    </location>
</feature>
<feature type="transmembrane region" description="Helical" evidence="1">
    <location>
        <begin position="323"/>
        <end position="340"/>
    </location>
</feature>
<feature type="transmembrane region" description="Helical" evidence="1">
    <location>
        <begin position="169"/>
        <end position="189"/>
    </location>
</feature>
<reference evidence="3" key="1">
    <citation type="submission" date="2022-10" db="EMBL/GenBank/DDBJ databases">
        <title>Genome assembly of Pristionchus species.</title>
        <authorList>
            <person name="Yoshida K."/>
            <person name="Sommer R.J."/>
        </authorList>
    </citation>
    <scope>NUCLEOTIDE SEQUENCE [LARGE SCALE GENOMIC DNA]</scope>
    <source>
        <strain evidence="3">RS5460</strain>
    </source>
</reference>
<feature type="transmembrane region" description="Helical" evidence="1">
    <location>
        <begin position="352"/>
        <end position="371"/>
    </location>
</feature>
<sequence length="464" mass="50956">SGAHMLAGYRMREMRERRETANQCTNQFSGHSGNRRHRSNADCNIDGCFPDVEDSASRQATMLSTLIVLAIITGICLEECQSVRIALFMALILPVSCATTLTFFGRGRAAEICFIIGATGVLVFMAVAWSLFLTTFPQFRLPAQAVSLVFVLVYLAICMRNDGKMHILLTFFVAVPTIAVAILLPSILIAGRSAFALPTLTLLAYKAAAAACCKAGRTHWTKKLFPPLLVISGALVLLGACLSVAPMAFDLKEWGVVAFTAGFVLAILSGIIFNALLVIQRWNNEIPAICQGMKKTPTAIFTSISIILLMGAVFLYMVQSQGMPMLLCITLFICLYFGLMCAHGPVRGKIPLFIYILLMSFFLAPISNSLARSQWEGGFPFHPCYRTRIYGERFFDRIDGEDTLMLGILQSLTIFVYVMMSALLCSDNRAEEAAILSMEREEKLRVPSSVTTELTGTYDSLATK</sequence>
<feature type="transmembrane region" description="Helical" evidence="1">
    <location>
        <begin position="195"/>
        <end position="216"/>
    </location>
</feature>
<accession>A0AAN5C9I6</accession>
<gene>
    <name evidence="2" type="ORF">PMAYCL1PPCAC_13113</name>
</gene>
<keyword evidence="1" id="KW-0812">Transmembrane</keyword>
<proteinExistence type="predicted"/>
<keyword evidence="1" id="KW-0472">Membrane</keyword>
<feature type="transmembrane region" description="Helical" evidence="1">
    <location>
        <begin position="255"/>
        <end position="279"/>
    </location>
</feature>
<name>A0AAN5C9I6_9BILA</name>
<evidence type="ECO:0000256" key="1">
    <source>
        <dbReference type="SAM" id="Phobius"/>
    </source>
</evidence>
<evidence type="ECO:0000313" key="2">
    <source>
        <dbReference type="EMBL" id="GMR42918.1"/>
    </source>
</evidence>
<organism evidence="2 3">
    <name type="scientific">Pristionchus mayeri</name>
    <dbReference type="NCBI Taxonomy" id="1317129"/>
    <lineage>
        <taxon>Eukaryota</taxon>
        <taxon>Metazoa</taxon>
        <taxon>Ecdysozoa</taxon>
        <taxon>Nematoda</taxon>
        <taxon>Chromadorea</taxon>
        <taxon>Rhabditida</taxon>
        <taxon>Rhabditina</taxon>
        <taxon>Diplogasteromorpha</taxon>
        <taxon>Diplogasteroidea</taxon>
        <taxon>Neodiplogasteridae</taxon>
        <taxon>Pristionchus</taxon>
    </lineage>
</organism>
<protein>
    <submittedName>
        <fullName evidence="2">Uncharacterized protein</fullName>
    </submittedName>
</protein>
<keyword evidence="1" id="KW-1133">Transmembrane helix</keyword>
<dbReference type="EMBL" id="BTRK01000003">
    <property type="protein sequence ID" value="GMR42918.1"/>
    <property type="molecule type" value="Genomic_DNA"/>
</dbReference>
<dbReference type="AlphaFoldDB" id="A0AAN5C9I6"/>
<comment type="caution">
    <text evidence="2">The sequence shown here is derived from an EMBL/GenBank/DDBJ whole genome shotgun (WGS) entry which is preliminary data.</text>
</comment>
<feature type="transmembrane region" description="Helical" evidence="1">
    <location>
        <begin position="299"/>
        <end position="317"/>
    </location>
</feature>
<dbReference type="Proteomes" id="UP001328107">
    <property type="component" value="Unassembled WGS sequence"/>
</dbReference>
<feature type="non-terminal residue" evidence="2">
    <location>
        <position position="1"/>
    </location>
</feature>
<keyword evidence="3" id="KW-1185">Reference proteome</keyword>